<reference evidence="2" key="2">
    <citation type="submission" date="2020-09" db="EMBL/GenBank/DDBJ databases">
        <authorList>
            <person name="Sun Q."/>
            <person name="Zhou Y."/>
        </authorList>
    </citation>
    <scope>NUCLEOTIDE SEQUENCE</scope>
    <source>
        <strain evidence="2">CGMCC 1.12777</strain>
    </source>
</reference>
<accession>A0A8J2ZYI9</accession>
<sequence length="102" mass="11517">MLDKEEREARQKEFTLYLILFILLVIVGAIGYQNQTQRLSSPYDDHIYPAKGMGNFNPDPFVPFGYGGNAGSGYVPMQPLGYGYVEPARNGPMYPIAPYSWF</sequence>
<name>A0A8J2ZYI9_9BACL</name>
<reference evidence="2" key="1">
    <citation type="journal article" date="2014" name="Int. J. Syst. Evol. Microbiol.">
        <title>Complete genome sequence of Corynebacterium casei LMG S-19264T (=DSM 44701T), isolated from a smear-ripened cheese.</title>
        <authorList>
            <consortium name="US DOE Joint Genome Institute (JGI-PGF)"/>
            <person name="Walter F."/>
            <person name="Albersmeier A."/>
            <person name="Kalinowski J."/>
            <person name="Ruckert C."/>
        </authorList>
    </citation>
    <scope>NUCLEOTIDE SEQUENCE</scope>
    <source>
        <strain evidence="2">CGMCC 1.12777</strain>
    </source>
</reference>
<evidence type="ECO:0000313" key="2">
    <source>
        <dbReference type="EMBL" id="GGH86118.1"/>
    </source>
</evidence>
<dbReference type="AlphaFoldDB" id="A0A8J2ZYI9"/>
<feature type="transmembrane region" description="Helical" evidence="1">
    <location>
        <begin position="14"/>
        <end position="32"/>
    </location>
</feature>
<keyword evidence="3" id="KW-1185">Reference proteome</keyword>
<dbReference type="RefSeq" id="WP_188498498.1">
    <property type="nucleotide sequence ID" value="NZ_BMFV01000030.1"/>
</dbReference>
<organism evidence="2 3">
    <name type="scientific">Pullulanibacillus pueri</name>
    <dbReference type="NCBI Taxonomy" id="1437324"/>
    <lineage>
        <taxon>Bacteria</taxon>
        <taxon>Bacillati</taxon>
        <taxon>Bacillota</taxon>
        <taxon>Bacilli</taxon>
        <taxon>Bacillales</taxon>
        <taxon>Sporolactobacillaceae</taxon>
        <taxon>Pullulanibacillus</taxon>
    </lineage>
</organism>
<keyword evidence="1" id="KW-0472">Membrane</keyword>
<dbReference type="EMBL" id="BMFV01000030">
    <property type="protein sequence ID" value="GGH86118.1"/>
    <property type="molecule type" value="Genomic_DNA"/>
</dbReference>
<evidence type="ECO:0000313" key="3">
    <source>
        <dbReference type="Proteomes" id="UP000656813"/>
    </source>
</evidence>
<protein>
    <submittedName>
        <fullName evidence="2">Uncharacterized protein</fullName>
    </submittedName>
</protein>
<evidence type="ECO:0000256" key="1">
    <source>
        <dbReference type="SAM" id="Phobius"/>
    </source>
</evidence>
<dbReference type="Proteomes" id="UP000656813">
    <property type="component" value="Unassembled WGS sequence"/>
</dbReference>
<comment type="caution">
    <text evidence="2">The sequence shown here is derived from an EMBL/GenBank/DDBJ whole genome shotgun (WGS) entry which is preliminary data.</text>
</comment>
<keyword evidence="1" id="KW-1133">Transmembrane helix</keyword>
<gene>
    <name evidence="2" type="ORF">GCM10007096_33080</name>
</gene>
<proteinExistence type="predicted"/>
<keyword evidence="1" id="KW-0812">Transmembrane</keyword>